<evidence type="ECO:0000259" key="1">
    <source>
        <dbReference type="PROSITE" id="PS51071"/>
    </source>
</evidence>
<dbReference type="Pfam" id="PF01418">
    <property type="entry name" value="HTH_6"/>
    <property type="match status" value="1"/>
</dbReference>
<dbReference type="Proteomes" id="UP000184322">
    <property type="component" value="Chromosome"/>
</dbReference>
<dbReference type="GO" id="GO:0097367">
    <property type="term" value="F:carbohydrate derivative binding"/>
    <property type="evidence" value="ECO:0007669"/>
    <property type="project" value="InterPro"/>
</dbReference>
<dbReference type="InterPro" id="IPR009057">
    <property type="entry name" value="Homeodomain-like_sf"/>
</dbReference>
<protein>
    <recommendedName>
        <fullName evidence="5">MurR/RpiR family transcriptional regulator</fullName>
    </recommendedName>
</protein>
<evidence type="ECO:0008006" key="5">
    <source>
        <dbReference type="Google" id="ProtNLM"/>
    </source>
</evidence>
<dbReference type="Gene3D" id="1.10.10.10">
    <property type="entry name" value="Winged helix-like DNA-binding domain superfamily/Winged helix DNA-binding domain"/>
    <property type="match status" value="1"/>
</dbReference>
<dbReference type="PANTHER" id="PTHR30514">
    <property type="entry name" value="GLUCOKINASE"/>
    <property type="match status" value="1"/>
</dbReference>
<reference evidence="4" key="1">
    <citation type="submission" date="2016-10" db="EMBL/GenBank/DDBJ databases">
        <authorList>
            <person name="Beylefeld A."/>
            <person name="Abolnik C."/>
        </authorList>
    </citation>
    <scope>NUCLEOTIDE SEQUENCE [LARGE SCALE GENOMIC DNA]</scope>
    <source>
        <strain evidence="4">B359_6</strain>
    </source>
</reference>
<dbReference type="InterPro" id="IPR000281">
    <property type="entry name" value="HTH_RpiR"/>
</dbReference>
<feature type="domain" description="HTH rpiR-type" evidence="1">
    <location>
        <begin position="1"/>
        <end position="67"/>
    </location>
</feature>
<evidence type="ECO:0000313" key="4">
    <source>
        <dbReference type="Proteomes" id="UP000184322"/>
    </source>
</evidence>
<keyword evidence="4" id="KW-1185">Reference proteome</keyword>
<dbReference type="InterPro" id="IPR047640">
    <property type="entry name" value="RpiR-like"/>
</dbReference>
<accession>A0A1L4FRZ4</accession>
<evidence type="ECO:0000313" key="3">
    <source>
        <dbReference type="EMBL" id="APJ38380.1"/>
    </source>
</evidence>
<name>A0A1L4FRZ4_9BACT</name>
<dbReference type="KEGG" id="mpul:BLA55_01680"/>
<dbReference type="STRING" id="48003.BLA55_01680"/>
<sequence length="235" mass="27007">MTYTEGVYSTISFKILTNLNNLEKVNSQELADLAFTTQSTISKFVRKIGFNDFQEFKQKLLHYRDKKLTHKKRLIDNKLISEKINIFTENINNKQMKKFAELIQSSNQIIINAAGGALRSIREFYTILKRLGYPIYLPEEFSNRYALALRSDEKTLVICISNSLNTTETLIPTILAMNNDSKVVYFSSQSNPNFELESSKIKINIKEFLKTSDNVDSLLFGLCINVYFALLANLI</sequence>
<dbReference type="GO" id="GO:1901135">
    <property type="term" value="P:carbohydrate derivative metabolic process"/>
    <property type="evidence" value="ECO:0007669"/>
    <property type="project" value="InterPro"/>
</dbReference>
<gene>
    <name evidence="3" type="ORF">BLA55_01680</name>
</gene>
<dbReference type="PROSITE" id="PS51071">
    <property type="entry name" value="HTH_RPIR"/>
    <property type="match status" value="1"/>
</dbReference>
<dbReference type="GO" id="GO:0003700">
    <property type="term" value="F:DNA-binding transcription factor activity"/>
    <property type="evidence" value="ECO:0007669"/>
    <property type="project" value="InterPro"/>
</dbReference>
<dbReference type="PROSITE" id="PS51464">
    <property type="entry name" value="SIS"/>
    <property type="match status" value="1"/>
</dbReference>
<dbReference type="InterPro" id="IPR046348">
    <property type="entry name" value="SIS_dom_sf"/>
</dbReference>
<feature type="domain" description="SIS" evidence="2">
    <location>
        <begin position="99"/>
        <end position="235"/>
    </location>
</feature>
<dbReference type="InterPro" id="IPR001347">
    <property type="entry name" value="SIS_dom"/>
</dbReference>
<dbReference type="SUPFAM" id="SSF46689">
    <property type="entry name" value="Homeodomain-like"/>
    <property type="match status" value="1"/>
</dbReference>
<dbReference type="EMBL" id="CP017813">
    <property type="protein sequence ID" value="APJ38380.1"/>
    <property type="molecule type" value="Genomic_DNA"/>
</dbReference>
<proteinExistence type="predicted"/>
<dbReference type="Gene3D" id="3.40.50.10490">
    <property type="entry name" value="Glucose-6-phosphate isomerase like protein, domain 1"/>
    <property type="match status" value="1"/>
</dbReference>
<evidence type="ECO:0000259" key="2">
    <source>
        <dbReference type="PROSITE" id="PS51464"/>
    </source>
</evidence>
<dbReference type="SUPFAM" id="SSF53697">
    <property type="entry name" value="SIS domain"/>
    <property type="match status" value="1"/>
</dbReference>
<organism evidence="3 4">
    <name type="scientific">Mycoplasmopsis pullorum</name>
    <dbReference type="NCBI Taxonomy" id="48003"/>
    <lineage>
        <taxon>Bacteria</taxon>
        <taxon>Bacillati</taxon>
        <taxon>Mycoplasmatota</taxon>
        <taxon>Mycoplasmoidales</taxon>
        <taxon>Metamycoplasmataceae</taxon>
        <taxon>Mycoplasmopsis</taxon>
    </lineage>
</organism>
<dbReference type="AlphaFoldDB" id="A0A1L4FRZ4"/>
<dbReference type="PANTHER" id="PTHR30514:SF1">
    <property type="entry name" value="HTH-TYPE TRANSCRIPTIONAL REGULATOR HEXR-RELATED"/>
    <property type="match status" value="1"/>
</dbReference>
<dbReference type="GO" id="GO:0003677">
    <property type="term" value="F:DNA binding"/>
    <property type="evidence" value="ECO:0007669"/>
    <property type="project" value="InterPro"/>
</dbReference>
<dbReference type="InterPro" id="IPR036388">
    <property type="entry name" value="WH-like_DNA-bd_sf"/>
</dbReference>